<dbReference type="PROSITE" id="PS51085">
    <property type="entry name" value="2FE2S_FER_2"/>
    <property type="match status" value="1"/>
</dbReference>
<sequence>MVPNLVTCQSDAVAATATVTFVAERLRTTARVTLGAGVAPTLLSIARQHGVPILFTCEVGGCGACLVRVVPATDATQPVALTDSEEFLLPVLARQSVSTGKGEEPRSPAGCLRLACQYVVGPGEITVAFSDAMAAG</sequence>
<accession>A0A7H1N2F1</accession>
<evidence type="ECO:0000259" key="1">
    <source>
        <dbReference type="PROSITE" id="PS51085"/>
    </source>
</evidence>
<dbReference type="InterPro" id="IPR006058">
    <property type="entry name" value="2Fe2S_fd_BS"/>
</dbReference>
<dbReference type="PROSITE" id="PS00197">
    <property type="entry name" value="2FE2S_FER_1"/>
    <property type="match status" value="1"/>
</dbReference>
<dbReference type="Gene3D" id="3.10.20.30">
    <property type="match status" value="1"/>
</dbReference>
<name>A0A7H1N2F1_9PROT</name>
<dbReference type="Pfam" id="PF00111">
    <property type="entry name" value="Fer2"/>
    <property type="match status" value="1"/>
</dbReference>
<evidence type="ECO:0000313" key="2">
    <source>
        <dbReference type="EMBL" id="QNT69887.1"/>
    </source>
</evidence>
<dbReference type="SUPFAM" id="SSF54292">
    <property type="entry name" value="2Fe-2S ferredoxin-like"/>
    <property type="match status" value="1"/>
</dbReference>
<dbReference type="InterPro" id="IPR001041">
    <property type="entry name" value="2Fe-2S_ferredoxin-type"/>
</dbReference>
<gene>
    <name evidence="2" type="ORF">HQ394_11840</name>
</gene>
<proteinExistence type="predicted"/>
<dbReference type="InterPro" id="IPR036010">
    <property type="entry name" value="2Fe-2S_ferredoxin-like_sf"/>
</dbReference>
<dbReference type="AlphaFoldDB" id="A0A7H1N2F1"/>
<dbReference type="InterPro" id="IPR012675">
    <property type="entry name" value="Beta-grasp_dom_sf"/>
</dbReference>
<dbReference type="KEGG" id="dvn:HQ394_11840"/>
<dbReference type="Proteomes" id="UP000516369">
    <property type="component" value="Chromosome"/>
</dbReference>
<organism evidence="2 3">
    <name type="scientific">Defluviicoccus vanus</name>
    <dbReference type="NCBI Taxonomy" id="111831"/>
    <lineage>
        <taxon>Bacteria</taxon>
        <taxon>Pseudomonadati</taxon>
        <taxon>Pseudomonadota</taxon>
        <taxon>Alphaproteobacteria</taxon>
        <taxon>Rhodospirillales</taxon>
        <taxon>Rhodospirillaceae</taxon>
        <taxon>Defluviicoccus</taxon>
    </lineage>
</organism>
<reference evidence="2 3" key="1">
    <citation type="submission" date="2020-05" db="EMBL/GenBank/DDBJ databases">
        <title>Complete closed genome sequence of Defluviicoccus vanus.</title>
        <authorList>
            <person name="Bessarab I."/>
            <person name="Arumugam K."/>
            <person name="Maszenan A.M."/>
            <person name="Seviour R.J."/>
            <person name="Williams R.B."/>
        </authorList>
    </citation>
    <scope>NUCLEOTIDE SEQUENCE [LARGE SCALE GENOMIC DNA]</scope>
    <source>
        <strain evidence="2 3">Ben 114</strain>
    </source>
</reference>
<protein>
    <submittedName>
        <fullName evidence="2">(2Fe-2S)-binding protein</fullName>
    </submittedName>
</protein>
<dbReference type="CDD" id="cd00207">
    <property type="entry name" value="fer2"/>
    <property type="match status" value="1"/>
</dbReference>
<keyword evidence="3" id="KW-1185">Reference proteome</keyword>
<evidence type="ECO:0000313" key="3">
    <source>
        <dbReference type="Proteomes" id="UP000516369"/>
    </source>
</evidence>
<dbReference type="EMBL" id="CP053923">
    <property type="protein sequence ID" value="QNT69887.1"/>
    <property type="molecule type" value="Genomic_DNA"/>
</dbReference>
<dbReference type="GO" id="GO:0051537">
    <property type="term" value="F:2 iron, 2 sulfur cluster binding"/>
    <property type="evidence" value="ECO:0007669"/>
    <property type="project" value="InterPro"/>
</dbReference>
<feature type="domain" description="2Fe-2S ferredoxin-type" evidence="1">
    <location>
        <begin position="17"/>
        <end position="133"/>
    </location>
</feature>